<comment type="caution">
    <text evidence="2">The sequence shown here is derived from an EMBL/GenBank/DDBJ whole genome shotgun (WGS) entry which is preliminary data.</text>
</comment>
<protein>
    <submittedName>
        <fullName evidence="2">Callose synthase 7 isoform X4</fullName>
    </submittedName>
</protein>
<organism evidence="2 3">
    <name type="scientific">Iris pallida</name>
    <name type="common">Sweet iris</name>
    <dbReference type="NCBI Taxonomy" id="29817"/>
    <lineage>
        <taxon>Eukaryota</taxon>
        <taxon>Viridiplantae</taxon>
        <taxon>Streptophyta</taxon>
        <taxon>Embryophyta</taxon>
        <taxon>Tracheophyta</taxon>
        <taxon>Spermatophyta</taxon>
        <taxon>Magnoliopsida</taxon>
        <taxon>Liliopsida</taxon>
        <taxon>Asparagales</taxon>
        <taxon>Iridaceae</taxon>
        <taxon>Iridoideae</taxon>
        <taxon>Irideae</taxon>
        <taxon>Iris</taxon>
    </lineage>
</organism>
<feature type="domain" description="Glycosyl transferase 48" evidence="1">
    <location>
        <begin position="1"/>
        <end position="86"/>
    </location>
</feature>
<dbReference type="GO" id="GO:0000148">
    <property type="term" value="C:1,3-beta-D-glucan synthase complex"/>
    <property type="evidence" value="ECO:0007669"/>
    <property type="project" value="InterPro"/>
</dbReference>
<evidence type="ECO:0000313" key="2">
    <source>
        <dbReference type="EMBL" id="KAJ6819423.1"/>
    </source>
</evidence>
<proteinExistence type="predicted"/>
<reference evidence="2" key="1">
    <citation type="journal article" date="2023" name="GigaByte">
        <title>Genome assembly of the bearded iris, Iris pallida Lam.</title>
        <authorList>
            <person name="Bruccoleri R.E."/>
            <person name="Oakeley E.J."/>
            <person name="Faust A.M.E."/>
            <person name="Altorfer M."/>
            <person name="Dessus-Babus S."/>
            <person name="Burckhardt D."/>
            <person name="Oertli M."/>
            <person name="Naumann U."/>
            <person name="Petersen F."/>
            <person name="Wong J."/>
        </authorList>
    </citation>
    <scope>NUCLEOTIDE SEQUENCE</scope>
    <source>
        <strain evidence="2">GSM-AAB239-AS_SAM_17_03QT</strain>
    </source>
</reference>
<dbReference type="EMBL" id="JANAVB010026199">
    <property type="protein sequence ID" value="KAJ6819423.1"/>
    <property type="molecule type" value="Genomic_DNA"/>
</dbReference>
<dbReference type="GO" id="GO:0003843">
    <property type="term" value="F:1,3-beta-D-glucan synthase activity"/>
    <property type="evidence" value="ECO:0007669"/>
    <property type="project" value="InterPro"/>
</dbReference>
<dbReference type="GO" id="GO:0006075">
    <property type="term" value="P:(1-&gt;3)-beta-D-glucan biosynthetic process"/>
    <property type="evidence" value="ECO:0007669"/>
    <property type="project" value="InterPro"/>
</dbReference>
<accession>A0AAX6FTA1</accession>
<evidence type="ECO:0000259" key="1">
    <source>
        <dbReference type="Pfam" id="PF02364"/>
    </source>
</evidence>
<dbReference type="GO" id="GO:0005886">
    <property type="term" value="C:plasma membrane"/>
    <property type="evidence" value="ECO:0007669"/>
    <property type="project" value="TreeGrafter"/>
</dbReference>
<name>A0AAX6FTA1_IRIPA</name>
<dbReference type="AlphaFoldDB" id="A0AAX6FTA1"/>
<dbReference type="Proteomes" id="UP001140949">
    <property type="component" value="Unassembled WGS sequence"/>
</dbReference>
<reference evidence="2" key="2">
    <citation type="submission" date="2023-04" db="EMBL/GenBank/DDBJ databases">
        <authorList>
            <person name="Bruccoleri R.E."/>
            <person name="Oakeley E.J."/>
            <person name="Faust A.-M."/>
            <person name="Dessus-Babus S."/>
            <person name="Altorfer M."/>
            <person name="Burckhardt D."/>
            <person name="Oertli M."/>
            <person name="Naumann U."/>
            <person name="Petersen F."/>
            <person name="Wong J."/>
        </authorList>
    </citation>
    <scope>NUCLEOTIDE SEQUENCE</scope>
    <source>
        <strain evidence="2">GSM-AAB239-AS_SAM_17_03QT</strain>
        <tissue evidence="2">Leaf</tissue>
    </source>
</reference>
<evidence type="ECO:0000313" key="3">
    <source>
        <dbReference type="Proteomes" id="UP001140949"/>
    </source>
</evidence>
<dbReference type="InterPro" id="IPR003440">
    <property type="entry name" value="Glyco_trans_48_dom"/>
</dbReference>
<dbReference type="PANTHER" id="PTHR12741">
    <property type="entry name" value="LYST-INTERACTING PROTEIN LIP5 DOPAMINE RESPONSIVE PROTEIN DRG-1"/>
    <property type="match status" value="1"/>
</dbReference>
<sequence length="152" mass="17818">MVFIRGEALQIIDMNQDNYLEEAFKITNVLEEFLQRCHLQSRQPTILGLREHIFTGSVSSLAWFRSNQETSFVTIRQRILTNSLKGVAGQPRLVVPVALFMIYNRWNGLSILEYGFMHLELIRCSSGYTHELHGKGKLYCDRRDVFRVRYIF</sequence>
<dbReference type="Pfam" id="PF02364">
    <property type="entry name" value="Glucan_synthase"/>
    <property type="match status" value="1"/>
</dbReference>
<dbReference type="PANTHER" id="PTHR12741:SF48">
    <property type="entry name" value="1,3-BETA-GLUCAN SYNTHASE COMPONENT FKS1-RELATED"/>
    <property type="match status" value="1"/>
</dbReference>
<gene>
    <name evidence="2" type="ORF">M6B38_402075</name>
</gene>
<keyword evidence="3" id="KW-1185">Reference proteome</keyword>